<name>A0AAD7AJE7_9AGAR</name>
<proteinExistence type="predicted"/>
<organism evidence="1 2">
    <name type="scientific">Mycena albidolilacea</name>
    <dbReference type="NCBI Taxonomy" id="1033008"/>
    <lineage>
        <taxon>Eukaryota</taxon>
        <taxon>Fungi</taxon>
        <taxon>Dikarya</taxon>
        <taxon>Basidiomycota</taxon>
        <taxon>Agaricomycotina</taxon>
        <taxon>Agaricomycetes</taxon>
        <taxon>Agaricomycetidae</taxon>
        <taxon>Agaricales</taxon>
        <taxon>Marasmiineae</taxon>
        <taxon>Mycenaceae</taxon>
        <taxon>Mycena</taxon>
    </lineage>
</organism>
<evidence type="ECO:0000313" key="1">
    <source>
        <dbReference type="EMBL" id="KAJ7360710.1"/>
    </source>
</evidence>
<protein>
    <submittedName>
        <fullName evidence="1">Uncharacterized protein</fullName>
    </submittedName>
</protein>
<sequence>GQTDGKGIKRPWASIGAIATSTHVSGPGAQHDSLDCHWSFWNWLKMIGLRESS</sequence>
<evidence type="ECO:0000313" key="2">
    <source>
        <dbReference type="Proteomes" id="UP001218218"/>
    </source>
</evidence>
<comment type="caution">
    <text evidence="1">The sequence shown here is derived from an EMBL/GenBank/DDBJ whole genome shotgun (WGS) entry which is preliminary data.</text>
</comment>
<dbReference type="Pfam" id="PF18758">
    <property type="entry name" value="KDZ"/>
    <property type="match status" value="1"/>
</dbReference>
<accession>A0AAD7AJE7</accession>
<dbReference type="EMBL" id="JARIHO010000005">
    <property type="protein sequence ID" value="KAJ7360710.1"/>
    <property type="molecule type" value="Genomic_DNA"/>
</dbReference>
<dbReference type="Proteomes" id="UP001218218">
    <property type="component" value="Unassembled WGS sequence"/>
</dbReference>
<dbReference type="AlphaFoldDB" id="A0AAD7AJE7"/>
<reference evidence="1" key="1">
    <citation type="submission" date="2023-03" db="EMBL/GenBank/DDBJ databases">
        <title>Massive genome expansion in bonnet fungi (Mycena s.s.) driven by repeated elements and novel gene families across ecological guilds.</title>
        <authorList>
            <consortium name="Lawrence Berkeley National Laboratory"/>
            <person name="Harder C.B."/>
            <person name="Miyauchi S."/>
            <person name="Viragh M."/>
            <person name="Kuo A."/>
            <person name="Thoen E."/>
            <person name="Andreopoulos B."/>
            <person name="Lu D."/>
            <person name="Skrede I."/>
            <person name="Drula E."/>
            <person name="Henrissat B."/>
            <person name="Morin E."/>
            <person name="Kohler A."/>
            <person name="Barry K."/>
            <person name="LaButti K."/>
            <person name="Morin E."/>
            <person name="Salamov A."/>
            <person name="Lipzen A."/>
            <person name="Mereny Z."/>
            <person name="Hegedus B."/>
            <person name="Baldrian P."/>
            <person name="Stursova M."/>
            <person name="Weitz H."/>
            <person name="Taylor A."/>
            <person name="Grigoriev I.V."/>
            <person name="Nagy L.G."/>
            <person name="Martin F."/>
            <person name="Kauserud H."/>
        </authorList>
    </citation>
    <scope>NUCLEOTIDE SEQUENCE</scope>
    <source>
        <strain evidence="1">CBHHK002</strain>
    </source>
</reference>
<keyword evidence="2" id="KW-1185">Reference proteome</keyword>
<feature type="non-terminal residue" evidence="1">
    <location>
        <position position="1"/>
    </location>
</feature>
<dbReference type="InterPro" id="IPR040521">
    <property type="entry name" value="KDZ"/>
</dbReference>
<gene>
    <name evidence="1" type="ORF">DFH08DRAFT_684828</name>
</gene>